<keyword evidence="4 5" id="KW-0472">Membrane</keyword>
<evidence type="ECO:0000259" key="8">
    <source>
        <dbReference type="Pfam" id="PF25508"/>
    </source>
</evidence>
<evidence type="ECO:0000256" key="2">
    <source>
        <dbReference type="ARBA" id="ARBA00022692"/>
    </source>
</evidence>
<proteinExistence type="predicted"/>
<feature type="domain" description="TRPM-like" evidence="8">
    <location>
        <begin position="284"/>
        <end position="396"/>
    </location>
</feature>
<feature type="domain" description="LSDAT prokaryote" evidence="7">
    <location>
        <begin position="3"/>
        <end position="144"/>
    </location>
</feature>
<keyword evidence="3 5" id="KW-1133">Transmembrane helix</keyword>
<keyword evidence="2 5" id="KW-0812">Transmembrane</keyword>
<dbReference type="Gene3D" id="3.40.50.450">
    <property type="match status" value="1"/>
</dbReference>
<dbReference type="PANTHER" id="PTHR13800:SF12">
    <property type="entry name" value="TRANSIENT RECEPTOR POTENTIAL CATION CHANNEL SUBFAMILY M MEMBER-LIKE 2"/>
    <property type="match status" value="1"/>
</dbReference>
<reference evidence="9" key="1">
    <citation type="submission" date="2022-11" db="EMBL/GenBank/DDBJ databases">
        <title>Centuries of genome instability and evolution in soft-shell clam transmissible cancer (bioRxiv).</title>
        <authorList>
            <person name="Hart S.F.M."/>
            <person name="Yonemitsu M.A."/>
            <person name="Giersch R.M."/>
            <person name="Beal B.F."/>
            <person name="Arriagada G."/>
            <person name="Davis B.W."/>
            <person name="Ostrander E.A."/>
            <person name="Goff S.P."/>
            <person name="Metzger M.J."/>
        </authorList>
    </citation>
    <scope>NUCLEOTIDE SEQUENCE</scope>
    <source>
        <strain evidence="9">MELC-2E11</strain>
        <tissue evidence="9">Siphon/mantle</tissue>
    </source>
</reference>
<name>A0ABY7E550_MYAAR</name>
<accession>A0ABY7E550</accession>
<dbReference type="PANTHER" id="PTHR13800">
    <property type="entry name" value="TRANSIENT RECEPTOR POTENTIAL CATION CHANNEL, SUBFAMILY M, MEMBER 6"/>
    <property type="match status" value="1"/>
</dbReference>
<feature type="transmembrane region" description="Helical" evidence="5">
    <location>
        <begin position="546"/>
        <end position="563"/>
    </location>
</feature>
<protein>
    <submittedName>
        <fullName evidence="9">TRPM8-like protein</fullName>
    </submittedName>
</protein>
<comment type="subcellular location">
    <subcellularLocation>
        <location evidence="1">Membrane</location>
        <topology evidence="1">Multi-pass membrane protein</topology>
    </subcellularLocation>
</comment>
<dbReference type="Pfam" id="PF25508">
    <property type="entry name" value="TRPM2"/>
    <property type="match status" value="1"/>
</dbReference>
<evidence type="ECO:0000259" key="6">
    <source>
        <dbReference type="Pfam" id="PF00520"/>
    </source>
</evidence>
<organism evidence="9 10">
    <name type="scientific">Mya arenaria</name>
    <name type="common">Soft-shell clam</name>
    <dbReference type="NCBI Taxonomy" id="6604"/>
    <lineage>
        <taxon>Eukaryota</taxon>
        <taxon>Metazoa</taxon>
        <taxon>Spiralia</taxon>
        <taxon>Lophotrochozoa</taxon>
        <taxon>Mollusca</taxon>
        <taxon>Bivalvia</taxon>
        <taxon>Autobranchia</taxon>
        <taxon>Heteroconchia</taxon>
        <taxon>Euheterodonta</taxon>
        <taxon>Imparidentia</taxon>
        <taxon>Neoheterodontei</taxon>
        <taxon>Myida</taxon>
        <taxon>Myoidea</taxon>
        <taxon>Myidae</taxon>
        <taxon>Mya</taxon>
    </lineage>
</organism>
<sequence length="725" mass="82638">MTHGAWIVSGGTNTGVMKHVGDAVKACMITGKEVVSIGIAPPECLVNKKDRIDEEPKKDILDPNHSHFVIVDTAELVEKNAIFNSRTDAESVPKILLVLAGDSDTLETIHQAIENNTPIIVVKNSGGVADILAYAYLNAEEMEIEETDPAGKKHNKICRYLEESVKQTVADMIKEEFGENDTVMQRKCACVIDYELISVYDMEGPGSVKDIDIFQVLTKGNTYQVKDQLKLALCWNRIDVARSVIINNGNKLPVRVRGNHGVSVIHDVIPDTYEIGYEFIRIDKNVQFLFIWSILMMYQDMAKLCWAEGKDAIAMALVGNKMFKSMLSETRDKERIKEIQACIKEWTCLANGVLSELYSTDERKTEDLLVQRQINWGNESCMSIAVQADNTDFITQAACQSLLNRIWNGRLAKDNSRWRLLLCLLCPFLAHNLLDFTERHVSSEKNNTSEDWTTKKLSVVFGRAYYFFNAPVIIFLNNLCSYLVFLSLYTYILVFSFDTQVSLEEIILIVWVFAFATEEVRQMVSTSSKPLATKCHSYINNTWNKVDTMTIVVFIIGIILRFLPYESEADCTNDAALWMNGTQARCPTDTGMWLVPIMMGIYMMIANVLLLNLLIAMFSNTFRKVQDNTDNHWYIQRRWLGNQKELKQWEEVIAANFNHKREVKDLRSPENKLNDTHDIIEQIHEQLVLKIHPGLESRLTSIENQLERIIQMNEKKPSDQAPGPV</sequence>
<dbReference type="InterPro" id="IPR050927">
    <property type="entry name" value="TRPM"/>
</dbReference>
<evidence type="ECO:0000256" key="3">
    <source>
        <dbReference type="ARBA" id="ARBA00022989"/>
    </source>
</evidence>
<evidence type="ECO:0000313" key="10">
    <source>
        <dbReference type="Proteomes" id="UP001164746"/>
    </source>
</evidence>
<keyword evidence="10" id="KW-1185">Reference proteome</keyword>
<dbReference type="EMBL" id="CP111016">
    <property type="protein sequence ID" value="WAR05148.1"/>
    <property type="molecule type" value="Genomic_DNA"/>
</dbReference>
<dbReference type="InterPro" id="IPR005821">
    <property type="entry name" value="Ion_trans_dom"/>
</dbReference>
<feature type="transmembrane region" description="Helical" evidence="5">
    <location>
        <begin position="464"/>
        <end position="485"/>
    </location>
</feature>
<evidence type="ECO:0000256" key="5">
    <source>
        <dbReference type="SAM" id="Phobius"/>
    </source>
</evidence>
<dbReference type="Pfam" id="PF00520">
    <property type="entry name" value="Ion_trans"/>
    <property type="match status" value="1"/>
</dbReference>
<dbReference type="Pfam" id="PF18171">
    <property type="entry name" value="LSDAT_prok"/>
    <property type="match status" value="1"/>
</dbReference>
<evidence type="ECO:0000256" key="1">
    <source>
        <dbReference type="ARBA" id="ARBA00004141"/>
    </source>
</evidence>
<evidence type="ECO:0000313" key="9">
    <source>
        <dbReference type="EMBL" id="WAR05148.1"/>
    </source>
</evidence>
<dbReference type="Proteomes" id="UP001164746">
    <property type="component" value="Chromosome 5"/>
</dbReference>
<gene>
    <name evidence="9" type="ORF">MAR_020517</name>
</gene>
<evidence type="ECO:0000256" key="4">
    <source>
        <dbReference type="ARBA" id="ARBA00023136"/>
    </source>
</evidence>
<dbReference type="InterPro" id="IPR041482">
    <property type="entry name" value="LSDAT_prok"/>
</dbReference>
<evidence type="ECO:0000259" key="7">
    <source>
        <dbReference type="Pfam" id="PF18171"/>
    </source>
</evidence>
<feature type="domain" description="Ion transport" evidence="6">
    <location>
        <begin position="586"/>
        <end position="629"/>
    </location>
</feature>
<dbReference type="InterPro" id="IPR057366">
    <property type="entry name" value="TRPM-like"/>
</dbReference>
<feature type="transmembrane region" description="Helical" evidence="5">
    <location>
        <begin position="593"/>
        <end position="615"/>
    </location>
</feature>